<evidence type="ECO:0000256" key="1">
    <source>
        <dbReference type="ARBA" id="ARBA00004123"/>
    </source>
</evidence>
<feature type="region of interest" description="Disordered" evidence="7">
    <location>
        <begin position="422"/>
        <end position="444"/>
    </location>
</feature>
<evidence type="ECO:0000313" key="11">
    <source>
        <dbReference type="Proteomes" id="UP001293593"/>
    </source>
</evidence>
<comment type="caution">
    <text evidence="10">The sequence shown here is derived from an EMBL/GenBank/DDBJ whole genome shotgun (WGS) entry which is preliminary data.</text>
</comment>
<feature type="domain" description="EDS1 EP" evidence="9">
    <location>
        <begin position="330"/>
        <end position="561"/>
    </location>
</feature>
<keyword evidence="3" id="KW-0963">Cytoplasm</keyword>
<dbReference type="GO" id="GO:0006952">
    <property type="term" value="P:defense response"/>
    <property type="evidence" value="ECO:0007669"/>
    <property type="project" value="UniProtKB-KW"/>
</dbReference>
<dbReference type="SUPFAM" id="SSF53474">
    <property type="entry name" value="alpha/beta-Hydrolases"/>
    <property type="match status" value="1"/>
</dbReference>
<dbReference type="Gene3D" id="3.40.50.1820">
    <property type="entry name" value="alpha/beta hydrolase"/>
    <property type="match status" value="1"/>
</dbReference>
<dbReference type="AlphaFoldDB" id="A0AAE1MWD3"/>
<keyword evidence="5" id="KW-0611">Plant defense</keyword>
<dbReference type="InterPro" id="IPR041266">
    <property type="entry name" value="EDS1_EP"/>
</dbReference>
<accession>A0AAE1MWD3</accession>
<dbReference type="InterPro" id="IPR044603">
    <property type="entry name" value="SAG101-like"/>
</dbReference>
<dbReference type="InterPro" id="IPR029058">
    <property type="entry name" value="AB_hydrolase_fold"/>
</dbReference>
<dbReference type="PANTHER" id="PTHR46898:SF3">
    <property type="entry name" value="FUNGAL LIPASE-LIKE DOMAIN-CONTAINING PROTEIN"/>
    <property type="match status" value="1"/>
</dbReference>
<dbReference type="EMBL" id="JAWXYG010000003">
    <property type="protein sequence ID" value="KAK4278429.1"/>
    <property type="molecule type" value="Genomic_DNA"/>
</dbReference>
<organism evidence="10 11">
    <name type="scientific">Acacia crassicarpa</name>
    <name type="common">northern wattle</name>
    <dbReference type="NCBI Taxonomy" id="499986"/>
    <lineage>
        <taxon>Eukaryota</taxon>
        <taxon>Viridiplantae</taxon>
        <taxon>Streptophyta</taxon>
        <taxon>Embryophyta</taxon>
        <taxon>Tracheophyta</taxon>
        <taxon>Spermatophyta</taxon>
        <taxon>Magnoliopsida</taxon>
        <taxon>eudicotyledons</taxon>
        <taxon>Gunneridae</taxon>
        <taxon>Pentapetalae</taxon>
        <taxon>rosids</taxon>
        <taxon>fabids</taxon>
        <taxon>Fabales</taxon>
        <taxon>Fabaceae</taxon>
        <taxon>Caesalpinioideae</taxon>
        <taxon>mimosoid clade</taxon>
        <taxon>Acacieae</taxon>
        <taxon>Acacia</taxon>
    </lineage>
</organism>
<dbReference type="PANTHER" id="PTHR46898">
    <property type="entry name" value="SENESCENCE-ASSOCIATED CARBOXYLESTERASE 101"/>
    <property type="match status" value="1"/>
</dbReference>
<reference evidence="10" key="1">
    <citation type="submission" date="2023-10" db="EMBL/GenBank/DDBJ databases">
        <title>Chromosome-level genome of the transformable northern wattle, Acacia crassicarpa.</title>
        <authorList>
            <person name="Massaro I."/>
            <person name="Sinha N.R."/>
            <person name="Poethig S."/>
            <person name="Leichty A.R."/>
        </authorList>
    </citation>
    <scope>NUCLEOTIDE SEQUENCE</scope>
    <source>
        <strain evidence="10">Acra3RX</strain>
        <tissue evidence="10">Leaf</tissue>
    </source>
</reference>
<protein>
    <recommendedName>
        <fullName evidence="12">Senescence-associated carboxylesterase 101</fullName>
    </recommendedName>
</protein>
<dbReference type="Pfam" id="PF01764">
    <property type="entry name" value="Lipase_3"/>
    <property type="match status" value="1"/>
</dbReference>
<sequence>MAHNEAKAFSGGLESASYVASSGILTSLWKLISDLYAEAQSSNQNLFWKTVSNESGLTVIMFWTTQNHDQPALRPFSDTNENPFRFICSKRIPDFSLSHSAISLFNQYGTDLHKLKSETDLKKPVIVTGHGGGGSIASLFTLWLLEKMDPTDKRPLCITFGSPLIGDQNFQKAIWQSSNWNSCFLHVASLLDPLVSSSISNNSFSPFGIFLLCSHYGSTCFESPVSVQKLLNLTSQLNNQGSQQNCDYGSIVENLHRKAICKDFDGPNISHSNLLQESLALQLCALGFPQLLHLQETDLKNLVEELKKEVPKQKKIIPNKRLDEMKILMANLEWYKKKSKKAGIGYYDTFRDQPFSRDIDVTGYIKALNLYWKDMVEEAEKQPQKEGAVFRTRWLYAGTNCRRMVEPLDIARYYKDKETENKKSQSIVEDRRPQDKKTEDYINNGRPEHYKQLEKWLKEDKKSQSIGRTNNVESILTLDSCFWAHVEEALISCKTLKITSDDAKKLEAIYSLDEFEKYVYGSLKDYAVSPEIFLEGSSFMRWWREYIGIKGASHDTEFANFMKNPTNYKKYMERAYNFL</sequence>
<dbReference type="GO" id="GO:0006629">
    <property type="term" value="P:lipid metabolic process"/>
    <property type="evidence" value="ECO:0007669"/>
    <property type="project" value="InterPro"/>
</dbReference>
<dbReference type="GO" id="GO:0005634">
    <property type="term" value="C:nucleus"/>
    <property type="evidence" value="ECO:0007669"/>
    <property type="project" value="UniProtKB-SubCell"/>
</dbReference>
<name>A0AAE1MWD3_9FABA</name>
<evidence type="ECO:0000256" key="7">
    <source>
        <dbReference type="SAM" id="MobiDB-lite"/>
    </source>
</evidence>
<evidence type="ECO:0000313" key="10">
    <source>
        <dbReference type="EMBL" id="KAK4278429.1"/>
    </source>
</evidence>
<evidence type="ECO:0000256" key="6">
    <source>
        <dbReference type="ARBA" id="ARBA00023242"/>
    </source>
</evidence>
<evidence type="ECO:0000256" key="5">
    <source>
        <dbReference type="ARBA" id="ARBA00022821"/>
    </source>
</evidence>
<dbReference type="InterPro" id="IPR002921">
    <property type="entry name" value="Fungal_lipase-type"/>
</dbReference>
<evidence type="ECO:0008006" key="12">
    <source>
        <dbReference type="Google" id="ProtNLM"/>
    </source>
</evidence>
<feature type="domain" description="Fungal lipase-type" evidence="8">
    <location>
        <begin position="101"/>
        <end position="178"/>
    </location>
</feature>
<evidence type="ECO:0000256" key="4">
    <source>
        <dbReference type="ARBA" id="ARBA00022801"/>
    </source>
</evidence>
<dbReference type="GO" id="GO:0005737">
    <property type="term" value="C:cytoplasm"/>
    <property type="evidence" value="ECO:0007669"/>
    <property type="project" value="UniProtKB-SubCell"/>
</dbReference>
<keyword evidence="4" id="KW-0378">Hydrolase</keyword>
<evidence type="ECO:0000259" key="9">
    <source>
        <dbReference type="Pfam" id="PF18117"/>
    </source>
</evidence>
<dbReference type="Proteomes" id="UP001293593">
    <property type="component" value="Unassembled WGS sequence"/>
</dbReference>
<comment type="subcellular location">
    <subcellularLocation>
        <location evidence="2">Cytoplasm</location>
    </subcellularLocation>
    <subcellularLocation>
        <location evidence="1">Nucleus</location>
    </subcellularLocation>
</comment>
<dbReference type="Pfam" id="PF18117">
    <property type="entry name" value="EDS1_EP"/>
    <property type="match status" value="1"/>
</dbReference>
<keyword evidence="6" id="KW-0539">Nucleus</keyword>
<keyword evidence="11" id="KW-1185">Reference proteome</keyword>
<evidence type="ECO:0000259" key="8">
    <source>
        <dbReference type="Pfam" id="PF01764"/>
    </source>
</evidence>
<dbReference type="GO" id="GO:0052689">
    <property type="term" value="F:carboxylic ester hydrolase activity"/>
    <property type="evidence" value="ECO:0007669"/>
    <property type="project" value="InterPro"/>
</dbReference>
<evidence type="ECO:0000256" key="2">
    <source>
        <dbReference type="ARBA" id="ARBA00004496"/>
    </source>
</evidence>
<gene>
    <name evidence="10" type="ORF">QN277_016277</name>
</gene>
<proteinExistence type="predicted"/>
<evidence type="ECO:0000256" key="3">
    <source>
        <dbReference type="ARBA" id="ARBA00022490"/>
    </source>
</evidence>